<dbReference type="Pfam" id="PF03837">
    <property type="entry name" value="RecT"/>
    <property type="match status" value="1"/>
</dbReference>
<evidence type="ECO:0000256" key="1">
    <source>
        <dbReference type="SAM" id="MobiDB-lite"/>
    </source>
</evidence>
<feature type="region of interest" description="Disordered" evidence="1">
    <location>
        <begin position="268"/>
        <end position="319"/>
    </location>
</feature>
<keyword evidence="3" id="KW-1185">Reference proteome</keyword>
<accession>A0A6N7VTK1</accession>
<proteinExistence type="predicted"/>
<dbReference type="GO" id="GO:0003677">
    <property type="term" value="F:DNA binding"/>
    <property type="evidence" value="ECO:0007669"/>
    <property type="project" value="InterPro"/>
</dbReference>
<evidence type="ECO:0000313" key="3">
    <source>
        <dbReference type="Proteomes" id="UP000441925"/>
    </source>
</evidence>
<gene>
    <name evidence="2" type="ORF">FYJ26_03060</name>
</gene>
<organism evidence="2 3">
    <name type="scientific">Anaerococcus porci</name>
    <dbReference type="NCBI Taxonomy" id="2652269"/>
    <lineage>
        <taxon>Bacteria</taxon>
        <taxon>Bacillati</taxon>
        <taxon>Bacillota</taxon>
        <taxon>Tissierellia</taxon>
        <taxon>Tissierellales</taxon>
        <taxon>Peptoniphilaceae</taxon>
        <taxon>Anaerococcus</taxon>
    </lineage>
</organism>
<protein>
    <submittedName>
        <fullName evidence="2">Recombinase RecT</fullName>
    </submittedName>
</protein>
<name>A0A6N7VTK1_9FIRM</name>
<dbReference type="InterPro" id="IPR018330">
    <property type="entry name" value="RecT_fam"/>
</dbReference>
<reference evidence="2 3" key="1">
    <citation type="submission" date="2019-08" db="EMBL/GenBank/DDBJ databases">
        <title>In-depth cultivation of the pig gut microbiome towards novel bacterial diversity and tailored functional studies.</title>
        <authorList>
            <person name="Wylensek D."/>
            <person name="Hitch T.C.A."/>
            <person name="Clavel T."/>
        </authorList>
    </citation>
    <scope>NUCLEOTIDE SEQUENCE [LARGE SCALE GENOMIC DNA]</scope>
    <source>
        <strain evidence="2 3">WCA-380-WT-2B</strain>
    </source>
</reference>
<feature type="compositionally biased region" description="Basic and acidic residues" evidence="1">
    <location>
        <begin position="274"/>
        <end position="283"/>
    </location>
</feature>
<dbReference type="EMBL" id="VULQ01000002">
    <property type="protein sequence ID" value="MSS77403.1"/>
    <property type="molecule type" value="Genomic_DNA"/>
</dbReference>
<sequence>MTNSLQNKNTSTSATQIVNQAIDEVTKMLKSGVFDMPENYSFKNAIQQSRYLLQEPDKKGKSIIDKCDPRSILNSVMEMAQKGLNPSKKQCYFIPYGGKCTLSISYQGNVAMAKRSGQDIGDVYGYAIYKDDEFELGYNLQKGITEITKYVPDITKWTKNNIVGAVAVITDSKGVVKYTEYMTMEQIKDSWNMGYAKGDSKAHNMFPDQQAIKTVKNRAVKSFVNTSDDGEIMSEDDKLTAYVDESFNEEKENEANLLELDTNSLENNEEAQFEEVKEEKKEIPSNVDSETGEVLEEDNIEGQSDFFDSDFEALDKAPF</sequence>
<dbReference type="AlphaFoldDB" id="A0A6N7VTK1"/>
<evidence type="ECO:0000313" key="2">
    <source>
        <dbReference type="EMBL" id="MSS77403.1"/>
    </source>
</evidence>
<dbReference type="GO" id="GO:0006259">
    <property type="term" value="P:DNA metabolic process"/>
    <property type="evidence" value="ECO:0007669"/>
    <property type="project" value="InterPro"/>
</dbReference>
<dbReference type="Proteomes" id="UP000441925">
    <property type="component" value="Unassembled WGS sequence"/>
</dbReference>
<dbReference type="InterPro" id="IPR004590">
    <property type="entry name" value="ssDNA_annealing_RecT"/>
</dbReference>
<dbReference type="RefSeq" id="WP_154539492.1">
    <property type="nucleotide sequence ID" value="NZ_VULQ01000002.1"/>
</dbReference>
<dbReference type="NCBIfam" id="TIGR00616">
    <property type="entry name" value="rect"/>
    <property type="match status" value="1"/>
</dbReference>
<feature type="compositionally biased region" description="Acidic residues" evidence="1">
    <location>
        <begin position="290"/>
        <end position="300"/>
    </location>
</feature>
<comment type="caution">
    <text evidence="2">The sequence shown here is derived from an EMBL/GenBank/DDBJ whole genome shotgun (WGS) entry which is preliminary data.</text>
</comment>